<evidence type="ECO:0000256" key="1">
    <source>
        <dbReference type="SAM" id="Phobius"/>
    </source>
</evidence>
<dbReference type="EMBL" id="JAMQJY010000009">
    <property type="protein sequence ID" value="MCM2678049.1"/>
    <property type="molecule type" value="Genomic_DNA"/>
</dbReference>
<feature type="transmembrane region" description="Helical" evidence="1">
    <location>
        <begin position="6"/>
        <end position="27"/>
    </location>
</feature>
<proteinExistence type="predicted"/>
<keyword evidence="1" id="KW-0812">Transmembrane</keyword>
<evidence type="ECO:0000313" key="3">
    <source>
        <dbReference type="Proteomes" id="UP001203665"/>
    </source>
</evidence>
<evidence type="ECO:0000313" key="2">
    <source>
        <dbReference type="EMBL" id="MCM2678049.1"/>
    </source>
</evidence>
<keyword evidence="1" id="KW-0472">Membrane</keyword>
<gene>
    <name evidence="2" type="ORF">NDM98_23350</name>
</gene>
<keyword evidence="3" id="KW-1185">Reference proteome</keyword>
<organism evidence="2 3">
    <name type="scientific">Alkalicoccobacillus plakortidis</name>
    <dbReference type="NCBI Taxonomy" id="444060"/>
    <lineage>
        <taxon>Bacteria</taxon>
        <taxon>Bacillati</taxon>
        <taxon>Bacillota</taxon>
        <taxon>Bacilli</taxon>
        <taxon>Bacillales</taxon>
        <taxon>Bacillaceae</taxon>
        <taxon>Alkalicoccobacillus</taxon>
    </lineage>
</organism>
<comment type="caution">
    <text evidence="2">The sequence shown here is derived from an EMBL/GenBank/DDBJ whole genome shotgun (WGS) entry which is preliminary data.</text>
</comment>
<protein>
    <submittedName>
        <fullName evidence="2">Uncharacterized protein</fullName>
    </submittedName>
</protein>
<sequence length="177" mass="20265">MNTLEFISSLIQSLAWPLVVLVIVILLKEHVIQVIYSIRRISYRNVRVEVGERLNEMESETEATAKSLIAESEVNVEATGSHKLRIQMEEIAAASPRAAILYTWSVTEKELEKMDAFLKMKLLKKNKDSKALKLLKRLKDLHNDIETGPSLKVSQTEAIRYCELCQRVLIKLNENTK</sequence>
<dbReference type="Proteomes" id="UP001203665">
    <property type="component" value="Unassembled WGS sequence"/>
</dbReference>
<reference evidence="2" key="1">
    <citation type="submission" date="2022-06" db="EMBL/GenBank/DDBJ databases">
        <title>Alkalicoccobacillus porphyridii sp. nov., isolated from a marine red alga, Porphyridium purpureum and reclassification of Shouchella plakortidis and Shouchella gibsonii as Alkalicoccobacillus plakortidis comb. nov. and Alkalicoccobacillus gibsonii comb. nov.</title>
        <authorList>
            <person name="Kim K.H."/>
            <person name="Lee J.K."/>
            <person name="Han D.M."/>
            <person name="Baek J.H."/>
            <person name="Jeon C.O."/>
        </authorList>
    </citation>
    <scope>NUCLEOTIDE SEQUENCE</scope>
    <source>
        <strain evidence="2">DSM 19153</strain>
    </source>
</reference>
<name>A0ABT0XQ62_9BACI</name>
<dbReference type="RefSeq" id="WP_251611961.1">
    <property type="nucleotide sequence ID" value="NZ_JAMQJY010000009.1"/>
</dbReference>
<keyword evidence="1" id="KW-1133">Transmembrane helix</keyword>
<accession>A0ABT0XQ62</accession>